<feature type="compositionally biased region" description="Polar residues" evidence="1">
    <location>
        <begin position="1"/>
        <end position="23"/>
    </location>
</feature>
<evidence type="ECO:0000313" key="3">
    <source>
        <dbReference type="Proteomes" id="UP001153148"/>
    </source>
</evidence>
<dbReference type="EMBL" id="CAJPIN010153788">
    <property type="protein sequence ID" value="CAG2069573.1"/>
    <property type="molecule type" value="Genomic_DNA"/>
</dbReference>
<keyword evidence="3" id="KW-1185">Reference proteome</keyword>
<proteinExistence type="predicted"/>
<evidence type="ECO:0000256" key="1">
    <source>
        <dbReference type="SAM" id="MobiDB-lite"/>
    </source>
</evidence>
<accession>A0ABN7PV83</accession>
<dbReference type="Proteomes" id="UP001153148">
    <property type="component" value="Unassembled WGS sequence"/>
</dbReference>
<feature type="region of interest" description="Disordered" evidence="1">
    <location>
        <begin position="1"/>
        <end position="49"/>
    </location>
</feature>
<protein>
    <submittedName>
        <fullName evidence="2">Uncharacterized protein</fullName>
    </submittedName>
</protein>
<reference evidence="2" key="1">
    <citation type="submission" date="2021-03" db="EMBL/GenBank/DDBJ databases">
        <authorList>
            <person name="Tran Van P."/>
        </authorList>
    </citation>
    <scope>NUCLEOTIDE SEQUENCE</scope>
</reference>
<gene>
    <name evidence="2" type="ORF">TPAB3V08_LOCUS16515</name>
</gene>
<name>A0ABN7PV83_TIMPD</name>
<feature type="non-terminal residue" evidence="2">
    <location>
        <position position="86"/>
    </location>
</feature>
<evidence type="ECO:0000313" key="2">
    <source>
        <dbReference type="EMBL" id="CAG2069573.1"/>
    </source>
</evidence>
<organism evidence="2 3">
    <name type="scientific">Timema podura</name>
    <name type="common">Walking stick</name>
    <dbReference type="NCBI Taxonomy" id="61482"/>
    <lineage>
        <taxon>Eukaryota</taxon>
        <taxon>Metazoa</taxon>
        <taxon>Ecdysozoa</taxon>
        <taxon>Arthropoda</taxon>
        <taxon>Hexapoda</taxon>
        <taxon>Insecta</taxon>
        <taxon>Pterygota</taxon>
        <taxon>Neoptera</taxon>
        <taxon>Polyneoptera</taxon>
        <taxon>Phasmatodea</taxon>
        <taxon>Timematodea</taxon>
        <taxon>Timematoidea</taxon>
        <taxon>Timematidae</taxon>
        <taxon>Timema</taxon>
    </lineage>
</organism>
<sequence>MIQTKQPSSKIQSGGSGNRTSGWTPGLVATRPGNQGNTTGEKKGRAETFSPRLVDFEFLPDTDMTTVNKTVRDFLQHIQERWSVQP</sequence>
<comment type="caution">
    <text evidence="2">The sequence shown here is derived from an EMBL/GenBank/DDBJ whole genome shotgun (WGS) entry which is preliminary data.</text>
</comment>